<dbReference type="AlphaFoldDB" id="A0A5D8YVE4"/>
<comment type="caution">
    <text evidence="2">The sequence shown here is derived from an EMBL/GenBank/DDBJ whole genome shotgun (WGS) entry which is preliminary data.</text>
</comment>
<dbReference type="Gene3D" id="3.90.226.10">
    <property type="entry name" value="2-enoyl-CoA Hydratase, Chain A, domain 1"/>
    <property type="match status" value="1"/>
</dbReference>
<dbReference type="PANTHER" id="PTHR11941:SF54">
    <property type="entry name" value="ENOYL-COA HYDRATASE, MITOCHONDRIAL"/>
    <property type="match status" value="1"/>
</dbReference>
<dbReference type="PANTHER" id="PTHR11941">
    <property type="entry name" value="ENOYL-COA HYDRATASE-RELATED"/>
    <property type="match status" value="1"/>
</dbReference>
<dbReference type="Proteomes" id="UP000323164">
    <property type="component" value="Unassembled WGS sequence"/>
</dbReference>
<dbReference type="InterPro" id="IPR001753">
    <property type="entry name" value="Enoyl-CoA_hydra/iso"/>
</dbReference>
<comment type="similarity">
    <text evidence="1">Belongs to the enoyl-CoA hydratase/isomerase family.</text>
</comment>
<dbReference type="EMBL" id="VTRV01000166">
    <property type="protein sequence ID" value="TZF86608.1"/>
    <property type="molecule type" value="Genomic_DNA"/>
</dbReference>
<dbReference type="GO" id="GO:0006635">
    <property type="term" value="P:fatty acid beta-oxidation"/>
    <property type="evidence" value="ECO:0007669"/>
    <property type="project" value="TreeGrafter"/>
</dbReference>
<keyword evidence="2" id="KW-0413">Isomerase</keyword>
<dbReference type="GO" id="GO:0016853">
    <property type="term" value="F:isomerase activity"/>
    <property type="evidence" value="ECO:0007669"/>
    <property type="project" value="UniProtKB-KW"/>
</dbReference>
<protein>
    <submittedName>
        <fullName evidence="2">Enoyl-CoA hydratase/isomerase family protein</fullName>
    </submittedName>
</protein>
<reference evidence="2 3" key="1">
    <citation type="submission" date="2019-08" db="EMBL/GenBank/DDBJ databases">
        <title>Draft genome sequence of Lysobacter sp. UKS-15.</title>
        <authorList>
            <person name="Im W.-T."/>
        </authorList>
    </citation>
    <scope>NUCLEOTIDE SEQUENCE [LARGE SCALE GENOMIC DNA]</scope>
    <source>
        <strain evidence="2 3">UKS-15</strain>
    </source>
</reference>
<dbReference type="SUPFAM" id="SSF52096">
    <property type="entry name" value="ClpP/crotonase"/>
    <property type="match status" value="1"/>
</dbReference>
<organism evidence="2 3">
    <name type="scientific">Cognatilysobacter lacus</name>
    <dbReference type="NCBI Taxonomy" id="1643323"/>
    <lineage>
        <taxon>Bacteria</taxon>
        <taxon>Pseudomonadati</taxon>
        <taxon>Pseudomonadota</taxon>
        <taxon>Gammaproteobacteria</taxon>
        <taxon>Lysobacterales</taxon>
        <taxon>Lysobacteraceae</taxon>
        <taxon>Cognatilysobacter</taxon>
    </lineage>
</organism>
<evidence type="ECO:0000313" key="3">
    <source>
        <dbReference type="Proteomes" id="UP000323164"/>
    </source>
</evidence>
<evidence type="ECO:0000256" key="1">
    <source>
        <dbReference type="ARBA" id="ARBA00005254"/>
    </source>
</evidence>
<accession>A0A5D8YVE4</accession>
<proteinExistence type="inferred from homology"/>
<dbReference type="Pfam" id="PF00378">
    <property type="entry name" value="ECH_1"/>
    <property type="match status" value="1"/>
</dbReference>
<evidence type="ECO:0000313" key="2">
    <source>
        <dbReference type="EMBL" id="TZF86608.1"/>
    </source>
</evidence>
<dbReference type="OrthoDB" id="8640486at2"/>
<gene>
    <name evidence="2" type="ORF">FW784_12135</name>
</gene>
<dbReference type="RefSeq" id="WP_149353602.1">
    <property type="nucleotide sequence ID" value="NZ_VTRV01000166.1"/>
</dbReference>
<name>A0A5D8YVE4_9GAMM</name>
<dbReference type="CDD" id="cd06558">
    <property type="entry name" value="crotonase-like"/>
    <property type="match status" value="1"/>
</dbReference>
<keyword evidence="3" id="KW-1185">Reference proteome</keyword>
<sequence>MAQIETRAHGDIIELRLARGPVNALDPTLCTALRDALAAAVRSGAHGIALTGGPSVFSAGLDVPYLMSLGEDRGALMHAWEAFFGAARALVASPVPIAAGIAGHAPAGGCVLALCCDYRVMARSPDAAKPFRIGLNETQVGLVAPEGIQRLLRRVVGPHRAERLLVGGLMPTTDEAFAIGLVDEVAFVDDTAARAIEWARSLSMLPRHPVLETRSIARADAVDALHPRHIELERFVEAWYLPDTQAALRAVLERLGKPR</sequence>
<dbReference type="InterPro" id="IPR029045">
    <property type="entry name" value="ClpP/crotonase-like_dom_sf"/>
</dbReference>